<evidence type="ECO:0000313" key="6">
    <source>
        <dbReference type="EMBL" id="PHN07831.1"/>
    </source>
</evidence>
<dbReference type="PANTHER" id="PTHR19879:SF9">
    <property type="entry name" value="TRANSCRIPTION INITIATION FACTOR TFIID SUBUNIT 5"/>
    <property type="match status" value="1"/>
</dbReference>
<keyword evidence="7" id="KW-1185">Reference proteome</keyword>
<dbReference type="Proteomes" id="UP000223913">
    <property type="component" value="Unassembled WGS sequence"/>
</dbReference>
<dbReference type="InterPro" id="IPR011047">
    <property type="entry name" value="Quinoprotein_ADH-like_sf"/>
</dbReference>
<evidence type="ECO:0000313" key="7">
    <source>
        <dbReference type="Proteomes" id="UP000223913"/>
    </source>
</evidence>
<accession>A0A2D0NH66</accession>
<dbReference type="Gene3D" id="2.130.10.10">
    <property type="entry name" value="YVTN repeat-like/Quinoprotein amine dehydrogenase"/>
    <property type="match status" value="3"/>
</dbReference>
<dbReference type="PROSITE" id="PS00678">
    <property type="entry name" value="WD_REPEATS_1"/>
    <property type="match status" value="2"/>
</dbReference>
<keyword evidence="4" id="KW-0732">Signal</keyword>
<feature type="repeat" description="WD" evidence="3">
    <location>
        <begin position="424"/>
        <end position="465"/>
    </location>
</feature>
<evidence type="ECO:0000256" key="4">
    <source>
        <dbReference type="SAM" id="SignalP"/>
    </source>
</evidence>
<organism evidence="6 7">
    <name type="scientific">Flavilitoribacter nigricans (strain ATCC 23147 / DSM 23189 / NBRC 102662 / NCIMB 1420 / SS-2)</name>
    <name type="common">Lewinella nigricans</name>
    <dbReference type="NCBI Taxonomy" id="1122177"/>
    <lineage>
        <taxon>Bacteria</taxon>
        <taxon>Pseudomonadati</taxon>
        <taxon>Bacteroidota</taxon>
        <taxon>Saprospiria</taxon>
        <taxon>Saprospirales</taxon>
        <taxon>Lewinellaceae</taxon>
        <taxon>Flavilitoribacter</taxon>
    </lineage>
</organism>
<dbReference type="Gene3D" id="3.40.50.1460">
    <property type="match status" value="1"/>
</dbReference>
<keyword evidence="2" id="KW-0677">Repeat</keyword>
<evidence type="ECO:0000256" key="3">
    <source>
        <dbReference type="PROSITE-ProRule" id="PRU00221"/>
    </source>
</evidence>
<dbReference type="InterPro" id="IPR019775">
    <property type="entry name" value="WD40_repeat_CS"/>
</dbReference>
<dbReference type="OrthoDB" id="1492850at2"/>
<feature type="repeat" description="WD" evidence="3">
    <location>
        <begin position="26"/>
        <end position="67"/>
    </location>
</feature>
<gene>
    <name evidence="6" type="ORF">CRP01_03515</name>
</gene>
<dbReference type="GO" id="GO:0004197">
    <property type="term" value="F:cysteine-type endopeptidase activity"/>
    <property type="evidence" value="ECO:0007669"/>
    <property type="project" value="InterPro"/>
</dbReference>
<keyword evidence="1 3" id="KW-0853">WD repeat</keyword>
<sequence length="1061" mass="117293">MNKLLSLSLLLLTIAAAAQKPRLGLPNGHTDHVSGLLFSKDGALLVSSSYDKSLKLWDVHSGKLLKTSPHMSTTILGSLSASEDLRYVEYSRGWTDGRARVYDFNHPEQRDMLSEEFDGPPRYNRLAPPIKSPPGDVELPEGFELEDVSPDGKYLLLANSNSRVILYEHATQKTVRGYNLPGETEEENSFLTHPDNKISPDGTIIARGRGDGTIILQDLQTGQLIRRLESHTRPPVKLQFATEDSQLIWTTWEGKTRIWDFKSSRIIEQPQLPAEEQPLPQPADELPPINILGVSPDGKLGVSVERMDNDFGRYLLAELWGLPGLAPIKTLDQGPYTGQDLKQVIFSADQQRFLLFTDHELKDGTVAYVWDIPSGRMLYRYEEPSNSYTTAGALSADGSLLALGNWTHHIYLHDVNTGQRIHTFTGHKGEITGLAFSSDSKMMASGSTDGTVKLWDLTTRQEIATLLNIDEADWVVMSPNGLFDASQQAMNLLYYIIEDKGKQEVIELEQLKSRYYEPGLLQKLLAYSDERIRPVENLEAVKLYPKVQSRINQGVLQIELEERNGGIGKVSIFINGKEVAEDANPPGRGENARRASRINFDLRPFENYFLHHPDSTNIISIRAYNEEGWLKSPAIQLEYRVPAARSRGSGSSGGGSAQVGQLTPKLYVVSIGTSDYTGTKLDLRFADQDATMMARALESVGTALFTNGSGLEVHCLSTAQEGASGLAGTRIDWQFADKTNIEAIFRSIKQKARAEDVIVVYLSGHGVTYGGAEQAQFHYLTQGIASEDLSDAAIRKAYTISSDELTHWINDIPALKQVLIIDACNSGQIVENLTGGTKALNSSQIRALDRMKDRTGMFVLSGSASDKVSYEASEYGQGLLTYALLQGMLGVATRQTAEGNYIDVMKLFQHARDEVPRLAATINGIQTPMLGFPQTGDSFDIGIVDENANIPIGSKKPVMIRSNFLNQVTLKDDLGLVSLLEAEFRSETEKGKNADLIYVDVMKYPGAYALSGLYSITGTEIRTTIKLFKNGEDPMDLQIPPTDDPDRLVKLVLREVKRAIR</sequence>
<dbReference type="SUPFAM" id="SSF50998">
    <property type="entry name" value="Quinoprotein alcohol dehydrogenase-like"/>
    <property type="match status" value="1"/>
</dbReference>
<dbReference type="EMBL" id="PDUD01000004">
    <property type="protein sequence ID" value="PHN07831.1"/>
    <property type="molecule type" value="Genomic_DNA"/>
</dbReference>
<dbReference type="AlphaFoldDB" id="A0A2D0NH66"/>
<evidence type="ECO:0000259" key="5">
    <source>
        <dbReference type="Pfam" id="PF00656"/>
    </source>
</evidence>
<dbReference type="InterPro" id="IPR011600">
    <property type="entry name" value="Pept_C14_caspase"/>
</dbReference>
<evidence type="ECO:0000256" key="1">
    <source>
        <dbReference type="ARBA" id="ARBA00022574"/>
    </source>
</evidence>
<evidence type="ECO:0000256" key="2">
    <source>
        <dbReference type="ARBA" id="ARBA00022737"/>
    </source>
</evidence>
<dbReference type="SUPFAM" id="SSF52129">
    <property type="entry name" value="Caspase-like"/>
    <property type="match status" value="1"/>
</dbReference>
<comment type="caution">
    <text evidence="6">The sequence shown here is derived from an EMBL/GenBank/DDBJ whole genome shotgun (WGS) entry which is preliminary data.</text>
</comment>
<reference evidence="6 7" key="1">
    <citation type="submission" date="2017-10" db="EMBL/GenBank/DDBJ databases">
        <title>The draft genome sequence of Lewinella nigricans NBRC 102662.</title>
        <authorList>
            <person name="Wang K."/>
        </authorList>
    </citation>
    <scope>NUCLEOTIDE SEQUENCE [LARGE SCALE GENOMIC DNA]</scope>
    <source>
        <strain evidence="6 7">NBRC 102662</strain>
    </source>
</reference>
<dbReference type="GO" id="GO:0006508">
    <property type="term" value="P:proteolysis"/>
    <property type="evidence" value="ECO:0007669"/>
    <property type="project" value="InterPro"/>
</dbReference>
<feature type="chain" id="PRO_5012271433" description="Peptidase C14 caspase domain-containing protein" evidence="4">
    <location>
        <begin position="18"/>
        <end position="1061"/>
    </location>
</feature>
<proteinExistence type="predicted"/>
<feature type="domain" description="Peptidase C14 caspase" evidence="5">
    <location>
        <begin position="671"/>
        <end position="930"/>
    </location>
</feature>
<dbReference type="Pfam" id="PF00656">
    <property type="entry name" value="Peptidase_C14"/>
    <property type="match status" value="1"/>
</dbReference>
<dbReference type="Pfam" id="PF00400">
    <property type="entry name" value="WD40"/>
    <property type="match status" value="2"/>
</dbReference>
<dbReference type="SMART" id="SM00320">
    <property type="entry name" value="WD40"/>
    <property type="match status" value="4"/>
</dbReference>
<dbReference type="RefSeq" id="WP_099148620.1">
    <property type="nucleotide sequence ID" value="NZ_PDUD01000004.1"/>
</dbReference>
<dbReference type="PROSITE" id="PS50294">
    <property type="entry name" value="WD_REPEATS_REGION"/>
    <property type="match status" value="2"/>
</dbReference>
<dbReference type="InterPro" id="IPR015943">
    <property type="entry name" value="WD40/YVTN_repeat-like_dom_sf"/>
</dbReference>
<protein>
    <recommendedName>
        <fullName evidence="5">Peptidase C14 caspase domain-containing protein</fullName>
    </recommendedName>
</protein>
<dbReference type="PANTHER" id="PTHR19879">
    <property type="entry name" value="TRANSCRIPTION INITIATION FACTOR TFIID"/>
    <property type="match status" value="1"/>
</dbReference>
<name>A0A2D0NH66_FLAN2</name>
<dbReference type="PROSITE" id="PS50082">
    <property type="entry name" value="WD_REPEATS_2"/>
    <property type="match status" value="2"/>
</dbReference>
<dbReference type="InterPro" id="IPR001680">
    <property type="entry name" value="WD40_rpt"/>
</dbReference>
<dbReference type="InterPro" id="IPR020472">
    <property type="entry name" value="WD40_PAC1"/>
</dbReference>
<dbReference type="InterPro" id="IPR029030">
    <property type="entry name" value="Caspase-like_dom_sf"/>
</dbReference>
<feature type="signal peptide" evidence="4">
    <location>
        <begin position="1"/>
        <end position="17"/>
    </location>
</feature>
<dbReference type="PRINTS" id="PR00320">
    <property type="entry name" value="GPROTEINBRPT"/>
</dbReference>